<dbReference type="OrthoDB" id="358920at2157"/>
<accession>A0A2I8VNY1</accession>
<dbReference type="InterPro" id="IPR051207">
    <property type="entry name" value="ComplexI_NDUFA9_subunit"/>
</dbReference>
<protein>
    <submittedName>
        <fullName evidence="2">NADH-binding protein</fullName>
    </submittedName>
</protein>
<organism evidence="2 3">
    <name type="scientific">Salinigranum rubrum</name>
    <dbReference type="NCBI Taxonomy" id="755307"/>
    <lineage>
        <taxon>Archaea</taxon>
        <taxon>Methanobacteriati</taxon>
        <taxon>Methanobacteriota</taxon>
        <taxon>Stenosarchaea group</taxon>
        <taxon>Halobacteria</taxon>
        <taxon>Halobacteriales</taxon>
        <taxon>Haloferacaceae</taxon>
        <taxon>Salinigranum</taxon>
    </lineage>
</organism>
<name>A0A2I8VNY1_9EURY</name>
<dbReference type="InterPro" id="IPR036291">
    <property type="entry name" value="NAD(P)-bd_dom_sf"/>
</dbReference>
<proteinExistence type="predicted"/>
<dbReference type="GeneID" id="35594416"/>
<feature type="domain" description="NAD-dependent epimerase/dehydratase" evidence="1">
    <location>
        <begin position="3"/>
        <end position="56"/>
    </location>
</feature>
<dbReference type="PANTHER" id="PTHR12126">
    <property type="entry name" value="NADH-UBIQUINONE OXIDOREDUCTASE 39 KDA SUBUNIT-RELATED"/>
    <property type="match status" value="1"/>
</dbReference>
<evidence type="ECO:0000259" key="1">
    <source>
        <dbReference type="Pfam" id="PF01370"/>
    </source>
</evidence>
<dbReference type="SUPFAM" id="SSF51735">
    <property type="entry name" value="NAD(P)-binding Rossmann-fold domains"/>
    <property type="match status" value="1"/>
</dbReference>
<dbReference type="Proteomes" id="UP000236584">
    <property type="component" value="Chromosome"/>
</dbReference>
<sequence>MKVFVTGASGFVGSRLVPALLDAGHEVVALTRDATRYEGPSAVEVVEGDLLDPGSFRLVDRESPGENAKKRRSLGDVLRDLRVDAAYYLVHSMGSGGDFETRDRTAARTFVRGVSEGGVARIVYLGGLGGERDRLSPHLRSRREVERILSEGEAELTTLRAAIIVGEGSTSFELIRQLSSRLPVMLTPRWVETPCQPIAIDDVVAYLVGVLGVEETAGETYEIGGSEVLTYGEIMRQTGRQLGHEPRIVSVPVLTPRLSAYWLDFVTDVPRSVARPLIEGLKNPVVVTDTRIRDLVDVDLTPFDVAVARALGRDPDTREPVTVEVREFDPEPAVGTGTELQ</sequence>
<dbReference type="KEGG" id="srub:C2R22_19950"/>
<dbReference type="Pfam" id="PF01370">
    <property type="entry name" value="Epimerase"/>
    <property type="match status" value="1"/>
</dbReference>
<evidence type="ECO:0000313" key="2">
    <source>
        <dbReference type="EMBL" id="AUV83637.1"/>
    </source>
</evidence>
<dbReference type="GO" id="GO:0044877">
    <property type="term" value="F:protein-containing complex binding"/>
    <property type="evidence" value="ECO:0007669"/>
    <property type="project" value="TreeGrafter"/>
</dbReference>
<evidence type="ECO:0000313" key="3">
    <source>
        <dbReference type="Proteomes" id="UP000236584"/>
    </source>
</evidence>
<dbReference type="AlphaFoldDB" id="A0A2I8VNY1"/>
<reference evidence="2 3" key="1">
    <citation type="submission" date="2018-01" db="EMBL/GenBank/DDBJ databases">
        <title>Complete genome sequence of Salinigranum rubrum GX10T, an extremely halophilic archaeon isolated from a marine solar saltern.</title>
        <authorList>
            <person name="Han S."/>
        </authorList>
    </citation>
    <scope>NUCLEOTIDE SEQUENCE [LARGE SCALE GENOMIC DNA]</scope>
    <source>
        <strain evidence="2 3">GX10</strain>
    </source>
</reference>
<dbReference type="PANTHER" id="PTHR12126:SF11">
    <property type="entry name" value="NADH DEHYDROGENASE [UBIQUINONE] 1 ALPHA SUBCOMPLEX SUBUNIT 9, MITOCHONDRIAL"/>
    <property type="match status" value="1"/>
</dbReference>
<gene>
    <name evidence="2" type="ORF">C2R22_19950</name>
</gene>
<dbReference type="RefSeq" id="WP_103427326.1">
    <property type="nucleotide sequence ID" value="NZ_CP026309.1"/>
</dbReference>
<keyword evidence="3" id="KW-1185">Reference proteome</keyword>
<dbReference type="InterPro" id="IPR001509">
    <property type="entry name" value="Epimerase_deHydtase"/>
</dbReference>
<dbReference type="EMBL" id="CP026309">
    <property type="protein sequence ID" value="AUV83637.1"/>
    <property type="molecule type" value="Genomic_DNA"/>
</dbReference>
<dbReference type="Gene3D" id="3.40.50.720">
    <property type="entry name" value="NAD(P)-binding Rossmann-like Domain"/>
    <property type="match status" value="1"/>
</dbReference>